<keyword evidence="3" id="KW-1185">Reference proteome</keyword>
<reference evidence="2 3" key="1">
    <citation type="journal article" date="2014" name="Genome Biol.">
        <title>Transcriptome and methylome profiling reveals relics of genome dominance in the mesopolyploid Brassica oleracea.</title>
        <authorList>
            <person name="Parkin I.A."/>
            <person name="Koh C."/>
            <person name="Tang H."/>
            <person name="Robinson S.J."/>
            <person name="Kagale S."/>
            <person name="Clarke W.E."/>
            <person name="Town C.D."/>
            <person name="Nixon J."/>
            <person name="Krishnakumar V."/>
            <person name="Bidwell S.L."/>
            <person name="Denoeud F."/>
            <person name="Belcram H."/>
            <person name="Links M.G."/>
            <person name="Just J."/>
            <person name="Clarke C."/>
            <person name="Bender T."/>
            <person name="Huebert T."/>
            <person name="Mason A.S."/>
            <person name="Pires J.C."/>
            <person name="Barker G."/>
            <person name="Moore J."/>
            <person name="Walley P.G."/>
            <person name="Manoli S."/>
            <person name="Batley J."/>
            <person name="Edwards D."/>
            <person name="Nelson M.N."/>
            <person name="Wang X."/>
            <person name="Paterson A.H."/>
            <person name="King G."/>
            <person name="Bancroft I."/>
            <person name="Chalhoub B."/>
            <person name="Sharpe A.G."/>
        </authorList>
    </citation>
    <scope>NUCLEOTIDE SEQUENCE</scope>
    <source>
        <strain evidence="2 3">cv. TO1000</strain>
    </source>
</reference>
<dbReference type="InterPro" id="IPR004252">
    <property type="entry name" value="Probable_transposase_24"/>
</dbReference>
<feature type="region of interest" description="Disordered" evidence="1">
    <location>
        <begin position="150"/>
        <end position="175"/>
    </location>
</feature>
<accession>A0A0D3DMI8</accession>
<reference evidence="2" key="2">
    <citation type="submission" date="2015-03" db="UniProtKB">
        <authorList>
            <consortium name="EnsemblPlants"/>
        </authorList>
    </citation>
    <scope>IDENTIFICATION</scope>
</reference>
<dbReference type="Proteomes" id="UP000032141">
    <property type="component" value="Chromosome C8"/>
</dbReference>
<dbReference type="HOGENOM" id="CLU_1534684_0_0_1"/>
<name>A0A0D3DMI8_BRAOL</name>
<sequence length="175" mass="20086">MCCSERNRDDQRLLLRATSELEKDADLRQKDVVQNFAKKYHWSMGVNEKVKKAFNANAKARLLDTVSNWKGQRDGKILSLLQLYERTHKNKAGQFLDARSEQIFNDLVGRVENRQAQLTQQSTDGLPVTLSYLEVDRIFEEAVPKKKGRKLGIGSVNDVPRTTTSYGQRRDDEVT</sequence>
<dbReference type="AlphaFoldDB" id="A0A0D3DMI8"/>
<dbReference type="Pfam" id="PF03004">
    <property type="entry name" value="Transposase_24"/>
    <property type="match status" value="1"/>
</dbReference>
<evidence type="ECO:0000256" key="1">
    <source>
        <dbReference type="SAM" id="MobiDB-lite"/>
    </source>
</evidence>
<dbReference type="EnsemblPlants" id="Bo8g049610.1">
    <property type="protein sequence ID" value="Bo8g049610.1"/>
    <property type="gene ID" value="Bo8g049610"/>
</dbReference>
<evidence type="ECO:0000313" key="3">
    <source>
        <dbReference type="Proteomes" id="UP000032141"/>
    </source>
</evidence>
<evidence type="ECO:0000313" key="2">
    <source>
        <dbReference type="EnsemblPlants" id="Bo8g049610.1"/>
    </source>
</evidence>
<dbReference type="Gramene" id="Bo8g049610.1">
    <property type="protein sequence ID" value="Bo8g049610.1"/>
    <property type="gene ID" value="Bo8g049610"/>
</dbReference>
<proteinExistence type="predicted"/>
<organism evidence="2 3">
    <name type="scientific">Brassica oleracea var. oleracea</name>
    <dbReference type="NCBI Taxonomy" id="109376"/>
    <lineage>
        <taxon>Eukaryota</taxon>
        <taxon>Viridiplantae</taxon>
        <taxon>Streptophyta</taxon>
        <taxon>Embryophyta</taxon>
        <taxon>Tracheophyta</taxon>
        <taxon>Spermatophyta</taxon>
        <taxon>Magnoliopsida</taxon>
        <taxon>eudicotyledons</taxon>
        <taxon>Gunneridae</taxon>
        <taxon>Pentapetalae</taxon>
        <taxon>rosids</taxon>
        <taxon>malvids</taxon>
        <taxon>Brassicales</taxon>
        <taxon>Brassicaceae</taxon>
        <taxon>Brassiceae</taxon>
        <taxon>Brassica</taxon>
    </lineage>
</organism>
<protein>
    <submittedName>
        <fullName evidence="2">Uncharacterized protein</fullName>
    </submittedName>
</protein>